<dbReference type="RefSeq" id="XP_001706353.1">
    <property type="nucleotide sequence ID" value="XM_001706301.1"/>
</dbReference>
<evidence type="ECO:0000256" key="1">
    <source>
        <dbReference type="SAM" id="MobiDB-lite"/>
    </source>
</evidence>
<dbReference type="VEuPathDB" id="GiardiaDB:GL50803_14054"/>
<dbReference type="OMA" id="QGHRCAS"/>
<dbReference type="GeneID" id="5699252"/>
<feature type="compositionally biased region" description="Acidic residues" evidence="1">
    <location>
        <begin position="200"/>
        <end position="216"/>
    </location>
</feature>
<feature type="compositionally biased region" description="Basic residues" evidence="1">
    <location>
        <begin position="220"/>
        <end position="233"/>
    </location>
</feature>
<dbReference type="AlphaFoldDB" id="A8BKV2"/>
<protein>
    <submittedName>
        <fullName evidence="2">Uncharacterized protein</fullName>
    </submittedName>
</protein>
<keyword evidence="3" id="KW-1185">Reference proteome</keyword>
<dbReference type="EMBL" id="AACB03000005">
    <property type="protein sequence ID" value="KAE8301626.1"/>
    <property type="molecule type" value="Genomic_DNA"/>
</dbReference>
<evidence type="ECO:0000313" key="3">
    <source>
        <dbReference type="Proteomes" id="UP000001548"/>
    </source>
</evidence>
<sequence length="851" mass="95357">MQQLFTSLQGHRCASSTVWKIASESLGGDQSAAKAKFYSDLFRLNFSLLGVYTSDWPILGGNYADIYAIFHAAVQLGGIFSVLFNDDALKGVLEHVCVLPVTPRKNLADLFTILKWDNVELLTNSSFINAFIDTYIRYVLIYEQVYLSKSHTVSNRIIYLVYAAWQGAFLRPYIGVDRSLASLDFLDEVDNTADVPSPIEEQEEQEEQEDREEEEDPRVAQKRRQAKLAKTKKGKESVGPLKEPDIKLNVEEIAADLHEAAVPEKEEEQDSQSGNRPLSALAALRDEDPAILKGASYACNILPDIHTCVSVAVPNPTASAPVTNYNRTGYHLHQITSLSCYNFGQSRIPTYNEHAVPMTDTSSIKGQRVYQKEELCMLRRRGLDIILSSSWRLTPNDLAIEESSESRLTLKDKFISDPIRIAYYHAFPPGTNLLNQQHLLGNLKMHAPLVDQHLLDLAIRKHTHIASQLICSLLDVQYSDCAEWQGKTKLALVELLELHITELYNLFLCDNCLTGVGETLILDSPACLFLLYSILSDEIDSFVASFIRTGCQHPVQSLSLRMTISAIDTRIYCNILTCSTYIFSTVLPRLNLGTNPNLSPDNIYFTLSSQHLGNLESITNNFLVEPTQRSIGLLMVLLGSLLHRHYYMINNGIVITFCSSRPILFHCISLALFSNSMVHPFVLTALSLLIEEELSLRSGLTARHVDDPNQARSFAGLKWKTKLQKFANRLASRSYIINNSLLLLRAAIYNGRFDGQLCGAISTFLRQSLMETKLDHTSLFAKEHEDASALRVFRRALISTCYSCIDIVQALVTSGLSAEFHVLLLELLSSPVALPDELSAELHRILTEKML</sequence>
<gene>
    <name evidence="2" type="ORF">GL50803_0014054</name>
</gene>
<evidence type="ECO:0000313" key="2">
    <source>
        <dbReference type="EMBL" id="KAE8301626.1"/>
    </source>
</evidence>
<feature type="region of interest" description="Disordered" evidence="1">
    <location>
        <begin position="193"/>
        <end position="243"/>
    </location>
</feature>
<dbReference type="Proteomes" id="UP000001548">
    <property type="component" value="Unassembled WGS sequence"/>
</dbReference>
<organism evidence="2 3">
    <name type="scientific">Giardia intestinalis (strain ATCC 50803 / WB clone C6)</name>
    <name type="common">Giardia lamblia</name>
    <dbReference type="NCBI Taxonomy" id="184922"/>
    <lineage>
        <taxon>Eukaryota</taxon>
        <taxon>Metamonada</taxon>
        <taxon>Diplomonadida</taxon>
        <taxon>Hexamitidae</taxon>
        <taxon>Giardiinae</taxon>
        <taxon>Giardia</taxon>
    </lineage>
</organism>
<reference evidence="2 3" key="1">
    <citation type="journal article" date="2007" name="Science">
        <title>Genomic minimalism in the early diverging intestinal parasite Giardia lamblia.</title>
        <authorList>
            <person name="Morrison H.G."/>
            <person name="McArthur A.G."/>
            <person name="Gillin F.D."/>
            <person name="Aley S.B."/>
            <person name="Adam R.D."/>
            <person name="Olsen G.J."/>
            <person name="Best A.A."/>
            <person name="Cande W.Z."/>
            <person name="Chen F."/>
            <person name="Cipriano M.J."/>
            <person name="Davids B.J."/>
            <person name="Dawson S.C."/>
            <person name="Elmendorf H.G."/>
            <person name="Hehl A.B."/>
            <person name="Holder M.E."/>
            <person name="Huse S.M."/>
            <person name="Kim U.U."/>
            <person name="Lasek-Nesselquist E."/>
            <person name="Manning G."/>
            <person name="Nigam A."/>
            <person name="Nixon J.E."/>
            <person name="Palm D."/>
            <person name="Passamaneck N.E."/>
            <person name="Prabhu A."/>
            <person name="Reich C.I."/>
            <person name="Reiner D.S."/>
            <person name="Samuelson J."/>
            <person name="Svard S.G."/>
            <person name="Sogin M.L."/>
        </authorList>
    </citation>
    <scope>NUCLEOTIDE SEQUENCE [LARGE SCALE GENOMIC DNA]</scope>
    <source>
        <strain evidence="2 3">WB C6</strain>
    </source>
</reference>
<dbReference type="KEGG" id="gla:GL50803_0014054"/>
<comment type="caution">
    <text evidence="2">The sequence shown here is derived from an EMBL/GenBank/DDBJ whole genome shotgun (WGS) entry which is preliminary data.</text>
</comment>
<proteinExistence type="predicted"/>
<name>A8BKV2_GIAIC</name>
<accession>A8BKV2</accession>
<dbReference type="HOGENOM" id="CLU_335395_0_0_1"/>